<protein>
    <submittedName>
        <fullName evidence="1">Uncharacterized protein</fullName>
    </submittedName>
</protein>
<organism evidence="1">
    <name type="scientific">Anguilla anguilla</name>
    <name type="common">European freshwater eel</name>
    <name type="synonym">Muraena anguilla</name>
    <dbReference type="NCBI Taxonomy" id="7936"/>
    <lineage>
        <taxon>Eukaryota</taxon>
        <taxon>Metazoa</taxon>
        <taxon>Chordata</taxon>
        <taxon>Craniata</taxon>
        <taxon>Vertebrata</taxon>
        <taxon>Euteleostomi</taxon>
        <taxon>Actinopterygii</taxon>
        <taxon>Neopterygii</taxon>
        <taxon>Teleostei</taxon>
        <taxon>Anguilliformes</taxon>
        <taxon>Anguillidae</taxon>
        <taxon>Anguilla</taxon>
    </lineage>
</organism>
<reference evidence="1" key="2">
    <citation type="journal article" date="2015" name="Fish Shellfish Immunol.">
        <title>Early steps in the European eel (Anguilla anguilla)-Vibrio vulnificus interaction in the gills: Role of the RtxA13 toxin.</title>
        <authorList>
            <person name="Callol A."/>
            <person name="Pajuelo D."/>
            <person name="Ebbesson L."/>
            <person name="Teles M."/>
            <person name="MacKenzie S."/>
            <person name="Amaro C."/>
        </authorList>
    </citation>
    <scope>NUCLEOTIDE SEQUENCE</scope>
</reference>
<evidence type="ECO:0000313" key="1">
    <source>
        <dbReference type="EMBL" id="JAH64928.1"/>
    </source>
</evidence>
<reference evidence="1" key="1">
    <citation type="submission" date="2014-11" db="EMBL/GenBank/DDBJ databases">
        <authorList>
            <person name="Amaro Gonzalez C."/>
        </authorList>
    </citation>
    <scope>NUCLEOTIDE SEQUENCE</scope>
</reference>
<name>A0A0E9UIX4_ANGAN</name>
<sequence length="55" mass="6342">MPPMETSKSSVRIRTIFGLRLIPKTAMLLTNKVTQITIKFTKGRGYNLIVLIFRF</sequence>
<accession>A0A0E9UIX4</accession>
<dbReference type="EMBL" id="GBXM01043649">
    <property type="protein sequence ID" value="JAH64928.1"/>
    <property type="molecule type" value="Transcribed_RNA"/>
</dbReference>
<proteinExistence type="predicted"/>
<dbReference type="AlphaFoldDB" id="A0A0E9UIX4"/>